<keyword evidence="2" id="KW-0812">Transmembrane</keyword>
<accession>A0A9N8HJC7</accession>
<keyword evidence="4" id="KW-1185">Reference proteome</keyword>
<feature type="transmembrane region" description="Helical" evidence="2">
    <location>
        <begin position="20"/>
        <end position="37"/>
    </location>
</feature>
<dbReference type="EMBL" id="CAICTM010000850">
    <property type="protein sequence ID" value="CAB9517358.1"/>
    <property type="molecule type" value="Genomic_DNA"/>
</dbReference>
<comment type="caution">
    <text evidence="3">The sequence shown here is derived from an EMBL/GenBank/DDBJ whole genome shotgun (WGS) entry which is preliminary data.</text>
</comment>
<sequence>MVADDGPHSRGCRRTSHRTLFLSVSSLLVLVVASTICKNYRYRGDLIDRVSNNNNSGILTERKTEHDNNIISSHHKSYTLPSLEYGGIIFYLHIPKTGGTTIRELIKYRKNGRRSRVHYIYLTGPREYNDTMQLMKDWVVRGTDNQEVVFIEFHALERNCPTFLHLSQNELPRWKNLANEHNVPFFSFTILREPVAMAISFFNYYHGIPQNPKRFDLLVPPTSTATDTKNSAIDKESPPSKRSTEDILAHATIANPQCLFMARNEDAYTKTGKDLRDSLTRDDCRQAYKSILHLFDWVGTTDRLGNETLLLLRRLFQSNQSTQRLIRNLNKTANTAGLSAPIHLRDLNGTTIQYIRRMTSWDQELYDAAKKGEFPADFGRWSLS</sequence>
<organism evidence="3 4">
    <name type="scientific">Seminavis robusta</name>
    <dbReference type="NCBI Taxonomy" id="568900"/>
    <lineage>
        <taxon>Eukaryota</taxon>
        <taxon>Sar</taxon>
        <taxon>Stramenopiles</taxon>
        <taxon>Ochrophyta</taxon>
        <taxon>Bacillariophyta</taxon>
        <taxon>Bacillariophyceae</taxon>
        <taxon>Bacillariophycidae</taxon>
        <taxon>Naviculales</taxon>
        <taxon>Naviculaceae</taxon>
        <taxon>Seminavis</taxon>
    </lineage>
</organism>
<feature type="compositionally biased region" description="Basic and acidic residues" evidence="1">
    <location>
        <begin position="232"/>
        <end position="243"/>
    </location>
</feature>
<dbReference type="SUPFAM" id="SSF52540">
    <property type="entry name" value="P-loop containing nucleoside triphosphate hydrolases"/>
    <property type="match status" value="1"/>
</dbReference>
<dbReference type="InterPro" id="IPR027417">
    <property type="entry name" value="P-loop_NTPase"/>
</dbReference>
<dbReference type="AlphaFoldDB" id="A0A9N8HJC7"/>
<protein>
    <submittedName>
        <fullName evidence="3">Uncharacterized protein</fullName>
    </submittedName>
</protein>
<keyword evidence="2" id="KW-0472">Membrane</keyword>
<proteinExistence type="predicted"/>
<evidence type="ECO:0000256" key="1">
    <source>
        <dbReference type="SAM" id="MobiDB-lite"/>
    </source>
</evidence>
<dbReference type="OrthoDB" id="45211at2759"/>
<dbReference type="Gene3D" id="3.40.50.300">
    <property type="entry name" value="P-loop containing nucleotide triphosphate hydrolases"/>
    <property type="match status" value="1"/>
</dbReference>
<reference evidence="3" key="1">
    <citation type="submission" date="2020-06" db="EMBL/GenBank/DDBJ databases">
        <authorList>
            <consortium name="Plant Systems Biology data submission"/>
        </authorList>
    </citation>
    <scope>NUCLEOTIDE SEQUENCE</scope>
    <source>
        <strain evidence="3">D6</strain>
    </source>
</reference>
<evidence type="ECO:0000313" key="3">
    <source>
        <dbReference type="EMBL" id="CAB9517358.1"/>
    </source>
</evidence>
<gene>
    <name evidence="3" type="ORF">SEMRO_851_G210820.1</name>
</gene>
<feature type="region of interest" description="Disordered" evidence="1">
    <location>
        <begin position="224"/>
        <end position="243"/>
    </location>
</feature>
<evidence type="ECO:0000313" key="4">
    <source>
        <dbReference type="Proteomes" id="UP001153069"/>
    </source>
</evidence>
<dbReference type="Proteomes" id="UP001153069">
    <property type="component" value="Unassembled WGS sequence"/>
</dbReference>
<evidence type="ECO:0000256" key="2">
    <source>
        <dbReference type="SAM" id="Phobius"/>
    </source>
</evidence>
<keyword evidence="2" id="KW-1133">Transmembrane helix</keyword>
<name>A0A9N8HJC7_9STRA</name>